<dbReference type="GO" id="GO:0005886">
    <property type="term" value="C:plasma membrane"/>
    <property type="evidence" value="ECO:0007669"/>
    <property type="project" value="TreeGrafter"/>
</dbReference>
<gene>
    <name evidence="3" type="ORF">BU24DRAFT_345703</name>
</gene>
<dbReference type="RefSeq" id="XP_033385984.1">
    <property type="nucleotide sequence ID" value="XM_033523454.1"/>
</dbReference>
<feature type="compositionally biased region" description="Polar residues" evidence="1">
    <location>
        <begin position="463"/>
        <end position="474"/>
    </location>
</feature>
<feature type="region of interest" description="Disordered" evidence="1">
    <location>
        <begin position="491"/>
        <end position="510"/>
    </location>
</feature>
<dbReference type="GO" id="GO:0051301">
    <property type="term" value="P:cell division"/>
    <property type="evidence" value="ECO:0007669"/>
    <property type="project" value="TreeGrafter"/>
</dbReference>
<accession>A0A6A5XWD6</accession>
<reference evidence="3" key="1">
    <citation type="journal article" date="2020" name="Stud. Mycol.">
        <title>101 Dothideomycetes genomes: a test case for predicting lifestyles and emergence of pathogens.</title>
        <authorList>
            <person name="Haridas S."/>
            <person name="Albert R."/>
            <person name="Binder M."/>
            <person name="Bloem J."/>
            <person name="Labutti K."/>
            <person name="Salamov A."/>
            <person name="Andreopoulos B."/>
            <person name="Baker S."/>
            <person name="Barry K."/>
            <person name="Bills G."/>
            <person name="Bluhm B."/>
            <person name="Cannon C."/>
            <person name="Castanera R."/>
            <person name="Culley D."/>
            <person name="Daum C."/>
            <person name="Ezra D."/>
            <person name="Gonzalez J."/>
            <person name="Henrissat B."/>
            <person name="Kuo A."/>
            <person name="Liang C."/>
            <person name="Lipzen A."/>
            <person name="Lutzoni F."/>
            <person name="Magnuson J."/>
            <person name="Mondo S."/>
            <person name="Nolan M."/>
            <person name="Ohm R."/>
            <person name="Pangilinan J."/>
            <person name="Park H.-J."/>
            <person name="Ramirez L."/>
            <person name="Alfaro M."/>
            <person name="Sun H."/>
            <person name="Tritt A."/>
            <person name="Yoshinaga Y."/>
            <person name="Zwiers L.-H."/>
            <person name="Turgeon B."/>
            <person name="Goodwin S."/>
            <person name="Spatafora J."/>
            <person name="Crous P."/>
            <person name="Grigoriev I."/>
        </authorList>
    </citation>
    <scope>NUCLEOTIDE SEQUENCE</scope>
    <source>
        <strain evidence="3">CBS 175.79</strain>
    </source>
</reference>
<evidence type="ECO:0000313" key="3">
    <source>
        <dbReference type="EMBL" id="KAF2017645.1"/>
    </source>
</evidence>
<dbReference type="Proteomes" id="UP000799778">
    <property type="component" value="Unassembled WGS sequence"/>
</dbReference>
<keyword evidence="4" id="KW-1185">Reference proteome</keyword>
<dbReference type="EMBL" id="ML978068">
    <property type="protein sequence ID" value="KAF2017645.1"/>
    <property type="molecule type" value="Genomic_DNA"/>
</dbReference>
<dbReference type="OrthoDB" id="20821at2759"/>
<dbReference type="InterPro" id="IPR045036">
    <property type="entry name" value="Spartin-like"/>
</dbReference>
<protein>
    <recommendedName>
        <fullName evidence="2">Senescence domain-containing protein</fullName>
    </recommendedName>
</protein>
<sequence length="510" mass="53369">MSSQSDPRLLYSIGGIRAYHIQQGEESSLTPSGGQTLSLLMVPTNSPFAGLSNAQGQNEAPEEDFYLHLNLPPELDLPLPATTQIYHQPPRSYLIPRWDLGPESGAFTRIEFPPLGKGSGSVTQEDVDTFETILAQCTAFLERAQAPVPSKGAPKAYNPADYAPGEGYIGNDRGGEIVLIDEDNGSVVGELAEGALIVEDPKIKHGSKGQDPVEIVVSPDGKRIDIKPMDEDYLSMARHPAYKESGLVQNAAAASRLIVTGSSYLSNLMVSGAEGFMNKTKPNEKPMVFQATTHERVRKINNFTYGVAGFSAKTVGQVTKYAQNIGAGMAGKKAKHSKSMNPDGTPNTTYKPGLLNKSMIAFSTVADGIAHSGKTLLTHGGAAASAAVGHRYGSEAGSIAGDLAGGVKNVGLVYIDVTGVSRRAVIKSVAKGMVVGRVKGGGQVVVGGGDGGEIPAEFKKNGESNTGVPSNQTPGVAGQIGYGNAAPPSYKSGVGESIQGQPAYYPPEKR</sequence>
<name>A0A6A5XWD6_9PLEO</name>
<evidence type="ECO:0000256" key="1">
    <source>
        <dbReference type="SAM" id="MobiDB-lite"/>
    </source>
</evidence>
<evidence type="ECO:0000259" key="2">
    <source>
        <dbReference type="Pfam" id="PF06911"/>
    </source>
</evidence>
<feature type="region of interest" description="Disordered" evidence="1">
    <location>
        <begin position="459"/>
        <end position="484"/>
    </location>
</feature>
<dbReference type="Pfam" id="PF06911">
    <property type="entry name" value="Senescence"/>
    <property type="match status" value="1"/>
</dbReference>
<dbReference type="AlphaFoldDB" id="A0A6A5XWD6"/>
<dbReference type="PANTHER" id="PTHR21068">
    <property type="entry name" value="SPARTIN"/>
    <property type="match status" value="1"/>
</dbReference>
<proteinExistence type="predicted"/>
<dbReference type="GeneID" id="54280851"/>
<dbReference type="PANTHER" id="PTHR21068:SF43">
    <property type="entry name" value="SPARTIN"/>
    <property type="match status" value="1"/>
</dbReference>
<feature type="domain" description="Senescence" evidence="2">
    <location>
        <begin position="245"/>
        <end position="431"/>
    </location>
</feature>
<dbReference type="InterPro" id="IPR009686">
    <property type="entry name" value="Senescence/spartin_C"/>
</dbReference>
<organism evidence="3 4">
    <name type="scientific">Aaosphaeria arxii CBS 175.79</name>
    <dbReference type="NCBI Taxonomy" id="1450172"/>
    <lineage>
        <taxon>Eukaryota</taxon>
        <taxon>Fungi</taxon>
        <taxon>Dikarya</taxon>
        <taxon>Ascomycota</taxon>
        <taxon>Pezizomycotina</taxon>
        <taxon>Dothideomycetes</taxon>
        <taxon>Pleosporomycetidae</taxon>
        <taxon>Pleosporales</taxon>
        <taxon>Pleosporales incertae sedis</taxon>
        <taxon>Aaosphaeria</taxon>
    </lineage>
</organism>
<evidence type="ECO:0000313" key="4">
    <source>
        <dbReference type="Proteomes" id="UP000799778"/>
    </source>
</evidence>